<dbReference type="InterPro" id="IPR013525">
    <property type="entry name" value="ABC2_TM"/>
</dbReference>
<dbReference type="PROSITE" id="PS50893">
    <property type="entry name" value="ABC_TRANSPORTER_2"/>
    <property type="match status" value="1"/>
</dbReference>
<feature type="transmembrane region" description="Helical" evidence="9">
    <location>
        <begin position="537"/>
        <end position="558"/>
    </location>
</feature>
<keyword evidence="3" id="KW-0813">Transport</keyword>
<dbReference type="Pfam" id="PF19055">
    <property type="entry name" value="ABC2_membrane_7"/>
    <property type="match status" value="1"/>
</dbReference>
<dbReference type="SUPFAM" id="SSF81301">
    <property type="entry name" value="Nucleotidyltransferase"/>
    <property type="match status" value="1"/>
</dbReference>
<dbReference type="Pfam" id="PF00005">
    <property type="entry name" value="ABC_tran"/>
    <property type="match status" value="1"/>
</dbReference>
<dbReference type="EMBL" id="PKMF04000079">
    <property type="protein sequence ID" value="KAK7852095.1"/>
    <property type="molecule type" value="Genomic_DNA"/>
</dbReference>
<dbReference type="Gene3D" id="3.40.50.300">
    <property type="entry name" value="P-loop containing nucleotide triphosphate hydrolases"/>
    <property type="match status" value="1"/>
</dbReference>
<dbReference type="InterPro" id="IPR043519">
    <property type="entry name" value="NT_sf"/>
</dbReference>
<evidence type="ECO:0000256" key="1">
    <source>
        <dbReference type="ARBA" id="ARBA00004141"/>
    </source>
</evidence>
<proteinExistence type="inferred from homology"/>
<dbReference type="InterPro" id="IPR052215">
    <property type="entry name" value="Plant_ABCG"/>
</dbReference>
<dbReference type="Pfam" id="PF01061">
    <property type="entry name" value="ABC2_membrane"/>
    <property type="match status" value="1"/>
</dbReference>
<dbReference type="InterPro" id="IPR003593">
    <property type="entry name" value="AAA+_ATPase"/>
</dbReference>
<gene>
    <name evidence="11" type="primary">ABCG15_2</name>
    <name evidence="11" type="ORF">CFP56_040069</name>
</gene>
<evidence type="ECO:0000256" key="9">
    <source>
        <dbReference type="SAM" id="Phobius"/>
    </source>
</evidence>
<dbReference type="PROSITE" id="PS00211">
    <property type="entry name" value="ABC_TRANSPORTER_1"/>
    <property type="match status" value="1"/>
</dbReference>
<sequence>MASFIQPNTRNLEYNQNSKTTLARLLEMEIINPMQSNNRCGNVVRTMVPEENGVFLTWEDLWVTVTNGKEGSKSILEGVTGYAQPGELLAIMGPSGCGKSTLLDALAGRSGSNTRQSGEILINGLKQKLGFGTSAYVTQDDTLMTTLTVREAMYYSAQLQLPDSMSKSEKKEIADITIKEMGLEDAMDTRIGGSGAKGISSGQKRRVSICIEILTRPKLLFLDEPTSGLDSAASYYVMSRIASLHKSDGITRTIIASIHQPSNEVFQIFHNLCLLSSGRTVYFGPSSTATEFFVTNGFPCPTLQNPSEHFLKTINKDFGKDRSGVCVFLINEIEIKKRMRIALRGEHPFLHPFRRITKSLFFNSPKCSAKTLPIVSSKKTQGFLRCIAMASTTTTTTAPVVHQVKERIELTEIERKIFDRLLATLRHFGLTNQLRVAGGWVRDKLLGKDCYDIDIALDNMLGSEFVDKVRDYLLSTGEQVQGVAVFDRERLNGHYGTSAFIISNSFSAVPYLLLISLIPGAIAYYPTGLQKGAEHYLFFASVLFACMMLVESLMMIVASIVPNLLMGIITGAGIQGLMMLRGGIFRYPNDLLKPFWRFPIYYIGFHKYAYQVLFKNEFEKLTFPVDEAAGPTNISGKEILIYKLQMEMGYSKWVDLAILLGMVVLYRLLFLGFIKTMEKIKPIVTTFMSAPPKQTTQVMVIPSSTPLHGETL</sequence>
<dbReference type="GO" id="GO:0001680">
    <property type="term" value="P:tRNA 3'-terminal CCA addition"/>
    <property type="evidence" value="ECO:0007669"/>
    <property type="project" value="UniProtKB-ARBA"/>
</dbReference>
<keyword evidence="7 9" id="KW-1133">Transmembrane helix</keyword>
<comment type="caution">
    <text evidence="11">The sequence shown here is derived from an EMBL/GenBank/DDBJ whole genome shotgun (WGS) entry which is preliminary data.</text>
</comment>
<feature type="transmembrane region" description="Helical" evidence="9">
    <location>
        <begin position="653"/>
        <end position="674"/>
    </location>
</feature>
<dbReference type="InterPro" id="IPR003439">
    <property type="entry name" value="ABC_transporter-like_ATP-bd"/>
</dbReference>
<dbReference type="InterPro" id="IPR043926">
    <property type="entry name" value="ABCG_dom"/>
</dbReference>
<keyword evidence="12" id="KW-1185">Reference proteome</keyword>
<accession>A0AAW0LKC3</accession>
<keyword evidence="6" id="KW-0067">ATP-binding</keyword>
<organism evidence="11 12">
    <name type="scientific">Quercus suber</name>
    <name type="common">Cork oak</name>
    <dbReference type="NCBI Taxonomy" id="58331"/>
    <lineage>
        <taxon>Eukaryota</taxon>
        <taxon>Viridiplantae</taxon>
        <taxon>Streptophyta</taxon>
        <taxon>Embryophyta</taxon>
        <taxon>Tracheophyta</taxon>
        <taxon>Spermatophyta</taxon>
        <taxon>Magnoliopsida</taxon>
        <taxon>eudicotyledons</taxon>
        <taxon>Gunneridae</taxon>
        <taxon>Pentapetalae</taxon>
        <taxon>rosids</taxon>
        <taxon>fabids</taxon>
        <taxon>Fagales</taxon>
        <taxon>Fagaceae</taxon>
        <taxon>Quercus</taxon>
    </lineage>
</organism>
<evidence type="ECO:0000313" key="11">
    <source>
        <dbReference type="EMBL" id="KAK7852095.1"/>
    </source>
</evidence>
<dbReference type="GO" id="GO:0140359">
    <property type="term" value="F:ABC-type transporter activity"/>
    <property type="evidence" value="ECO:0007669"/>
    <property type="project" value="InterPro"/>
</dbReference>
<dbReference type="GO" id="GO:0016020">
    <property type="term" value="C:membrane"/>
    <property type="evidence" value="ECO:0007669"/>
    <property type="project" value="UniProtKB-SubCell"/>
</dbReference>
<dbReference type="PANTHER" id="PTHR48042:SF1">
    <property type="entry name" value="ABC TRANSPORTER G FAMILY MEMBER 11-LIKE"/>
    <property type="match status" value="1"/>
</dbReference>
<dbReference type="SUPFAM" id="SSF52540">
    <property type="entry name" value="P-loop containing nucleoside triphosphate hydrolases"/>
    <property type="match status" value="1"/>
</dbReference>
<dbReference type="SMART" id="SM00382">
    <property type="entry name" value="AAA"/>
    <property type="match status" value="1"/>
</dbReference>
<evidence type="ECO:0000313" key="12">
    <source>
        <dbReference type="Proteomes" id="UP000237347"/>
    </source>
</evidence>
<feature type="transmembrane region" description="Helical" evidence="9">
    <location>
        <begin position="508"/>
        <end position="525"/>
    </location>
</feature>
<evidence type="ECO:0000259" key="10">
    <source>
        <dbReference type="PROSITE" id="PS50893"/>
    </source>
</evidence>
<dbReference type="GO" id="GO:0016887">
    <property type="term" value="F:ATP hydrolysis activity"/>
    <property type="evidence" value="ECO:0007669"/>
    <property type="project" value="InterPro"/>
</dbReference>
<evidence type="ECO:0000256" key="2">
    <source>
        <dbReference type="ARBA" id="ARBA00005814"/>
    </source>
</evidence>
<dbReference type="Gene3D" id="3.30.460.10">
    <property type="entry name" value="Beta Polymerase, domain 2"/>
    <property type="match status" value="1"/>
</dbReference>
<evidence type="ECO:0000256" key="6">
    <source>
        <dbReference type="ARBA" id="ARBA00022840"/>
    </source>
</evidence>
<comment type="similarity">
    <text evidence="2">Belongs to the ABC transporter superfamily. ABCG family. Eye pigment precursor importer (TC 3.A.1.204) subfamily.</text>
</comment>
<dbReference type="CDD" id="cd03213">
    <property type="entry name" value="ABCG_EPDR"/>
    <property type="match status" value="1"/>
</dbReference>
<evidence type="ECO:0000256" key="4">
    <source>
        <dbReference type="ARBA" id="ARBA00022692"/>
    </source>
</evidence>
<reference evidence="11 12" key="1">
    <citation type="journal article" date="2018" name="Sci. Data">
        <title>The draft genome sequence of cork oak.</title>
        <authorList>
            <person name="Ramos A.M."/>
            <person name="Usie A."/>
            <person name="Barbosa P."/>
            <person name="Barros P.M."/>
            <person name="Capote T."/>
            <person name="Chaves I."/>
            <person name="Simoes F."/>
            <person name="Abreu I."/>
            <person name="Carrasquinho I."/>
            <person name="Faro C."/>
            <person name="Guimaraes J.B."/>
            <person name="Mendonca D."/>
            <person name="Nobrega F."/>
            <person name="Rodrigues L."/>
            <person name="Saibo N.J.M."/>
            <person name="Varela M.C."/>
            <person name="Egas C."/>
            <person name="Matos J."/>
            <person name="Miguel C.M."/>
            <person name="Oliveira M.M."/>
            <person name="Ricardo C.P."/>
            <person name="Goncalves S."/>
        </authorList>
    </citation>
    <scope>NUCLEOTIDE SEQUENCE [LARGE SCALE GENOMIC DNA]</scope>
    <source>
        <strain evidence="12">cv. HL8</strain>
        <tissue evidence="11">Leaves</tissue>
    </source>
</reference>
<dbReference type="Proteomes" id="UP000237347">
    <property type="component" value="Unassembled WGS sequence"/>
</dbReference>
<feature type="transmembrane region" description="Helical" evidence="9">
    <location>
        <begin position="564"/>
        <end position="584"/>
    </location>
</feature>
<keyword evidence="5" id="KW-0547">Nucleotide-binding</keyword>
<dbReference type="GO" id="GO:0016779">
    <property type="term" value="F:nucleotidyltransferase activity"/>
    <property type="evidence" value="ECO:0007669"/>
    <property type="project" value="InterPro"/>
</dbReference>
<dbReference type="GO" id="GO:0005524">
    <property type="term" value="F:ATP binding"/>
    <property type="evidence" value="ECO:0007669"/>
    <property type="project" value="UniProtKB-KW"/>
</dbReference>
<keyword evidence="8 9" id="KW-0472">Membrane</keyword>
<name>A0AAW0LKC3_QUESU</name>
<dbReference type="AlphaFoldDB" id="A0AAW0LKC3"/>
<feature type="domain" description="ABC transporter" evidence="10">
    <location>
        <begin position="56"/>
        <end position="302"/>
    </location>
</feature>
<evidence type="ECO:0000256" key="8">
    <source>
        <dbReference type="ARBA" id="ARBA00023136"/>
    </source>
</evidence>
<comment type="subcellular location">
    <subcellularLocation>
        <location evidence="1">Membrane</location>
        <topology evidence="1">Multi-pass membrane protein</topology>
    </subcellularLocation>
</comment>
<dbReference type="PANTHER" id="PTHR48042">
    <property type="entry name" value="ABC TRANSPORTER G FAMILY MEMBER 11"/>
    <property type="match status" value="1"/>
</dbReference>
<dbReference type="FunFam" id="3.40.50.300:FF:001533">
    <property type="entry name" value="ABC transporter G family member 11"/>
    <property type="match status" value="1"/>
</dbReference>
<evidence type="ECO:0000256" key="5">
    <source>
        <dbReference type="ARBA" id="ARBA00022741"/>
    </source>
</evidence>
<dbReference type="InterPro" id="IPR017871">
    <property type="entry name" value="ABC_transporter-like_CS"/>
</dbReference>
<dbReference type="GO" id="GO:0003723">
    <property type="term" value="F:RNA binding"/>
    <property type="evidence" value="ECO:0007669"/>
    <property type="project" value="UniProtKB-KW"/>
</dbReference>
<evidence type="ECO:0000256" key="7">
    <source>
        <dbReference type="ARBA" id="ARBA00022989"/>
    </source>
</evidence>
<protein>
    <submittedName>
        <fullName evidence="11">Abc transporter g family member 15</fullName>
    </submittedName>
</protein>
<dbReference type="InterPro" id="IPR027417">
    <property type="entry name" value="P-loop_NTPase"/>
</dbReference>
<evidence type="ECO:0000256" key="3">
    <source>
        <dbReference type="ARBA" id="ARBA00022448"/>
    </source>
</evidence>
<keyword evidence="4 9" id="KW-0812">Transmembrane</keyword>